<evidence type="ECO:0000313" key="3">
    <source>
        <dbReference type="Proteomes" id="UP001501175"/>
    </source>
</evidence>
<dbReference type="SUPFAM" id="SSF88874">
    <property type="entry name" value="Receptor-binding domain of short tail fibre protein gp12"/>
    <property type="match status" value="1"/>
</dbReference>
<proteinExistence type="predicted"/>
<dbReference type="Proteomes" id="UP001501175">
    <property type="component" value="Unassembled WGS sequence"/>
</dbReference>
<evidence type="ECO:0000259" key="1">
    <source>
        <dbReference type="Pfam" id="PF07484"/>
    </source>
</evidence>
<evidence type="ECO:0000313" key="2">
    <source>
        <dbReference type="EMBL" id="GAA4453619.1"/>
    </source>
</evidence>
<dbReference type="EMBL" id="BAABHD010000022">
    <property type="protein sequence ID" value="GAA4453619.1"/>
    <property type="molecule type" value="Genomic_DNA"/>
</dbReference>
<feature type="domain" description="Phage tail collar" evidence="1">
    <location>
        <begin position="7"/>
        <end position="62"/>
    </location>
</feature>
<dbReference type="Gene3D" id="3.90.1340.10">
    <property type="entry name" value="Phage tail collar domain"/>
    <property type="match status" value="1"/>
</dbReference>
<reference evidence="3" key="1">
    <citation type="journal article" date="2019" name="Int. J. Syst. Evol. Microbiol.">
        <title>The Global Catalogue of Microorganisms (GCM) 10K type strain sequencing project: providing services to taxonomists for standard genome sequencing and annotation.</title>
        <authorList>
            <consortium name="The Broad Institute Genomics Platform"/>
            <consortium name="The Broad Institute Genome Sequencing Center for Infectious Disease"/>
            <person name="Wu L."/>
            <person name="Ma J."/>
        </authorList>
    </citation>
    <scope>NUCLEOTIDE SEQUENCE [LARGE SCALE GENOMIC DNA]</scope>
    <source>
        <strain evidence="3">JCM 17927</strain>
    </source>
</reference>
<dbReference type="InterPro" id="IPR011083">
    <property type="entry name" value="Phage_tail_collar_dom"/>
</dbReference>
<accession>A0ABP8MRG0</accession>
<sequence length="172" mass="18054">MEAFIASIILFGGTYAPRGWAFCQGQILSIAQNTALFALLGTTYGGNGQTTFALPDLRGRVPIHPGQGPGLSPYSLGQMGGFETTTLLTANLPAHTHTLKAFSENGDKASPQSNFLAATGGLDPEYRTTGSEIPMAAGAIGMTGGNQPFNNIQPYLALNYIICLQGIFPSRN</sequence>
<organism evidence="2 3">
    <name type="scientific">Nibrella saemangeumensis</name>
    <dbReference type="NCBI Taxonomy" id="1084526"/>
    <lineage>
        <taxon>Bacteria</taxon>
        <taxon>Pseudomonadati</taxon>
        <taxon>Bacteroidota</taxon>
        <taxon>Cytophagia</taxon>
        <taxon>Cytophagales</taxon>
        <taxon>Spirosomataceae</taxon>
        <taxon>Nibrella</taxon>
    </lineage>
</organism>
<keyword evidence="3" id="KW-1185">Reference proteome</keyword>
<dbReference type="RefSeq" id="WP_345242862.1">
    <property type="nucleotide sequence ID" value="NZ_BAABHD010000022.1"/>
</dbReference>
<comment type="caution">
    <text evidence="2">The sequence shown here is derived from an EMBL/GenBank/DDBJ whole genome shotgun (WGS) entry which is preliminary data.</text>
</comment>
<protein>
    <submittedName>
        <fullName evidence="2">Tail fiber protein</fullName>
    </submittedName>
</protein>
<gene>
    <name evidence="2" type="ORF">GCM10023189_18950</name>
</gene>
<dbReference type="Pfam" id="PF07484">
    <property type="entry name" value="Collar"/>
    <property type="match status" value="1"/>
</dbReference>
<dbReference type="InterPro" id="IPR037053">
    <property type="entry name" value="Phage_tail_collar_dom_sf"/>
</dbReference>
<name>A0ABP8MRG0_9BACT</name>